<evidence type="ECO:0000313" key="9">
    <source>
        <dbReference type="Proteomes" id="UP000094243"/>
    </source>
</evidence>
<protein>
    <recommendedName>
        <fullName evidence="6">Ribonuclease VapC</fullName>
        <shortName evidence="6">RNase VapC</shortName>
        <ecNumber evidence="6">3.1.-.-</ecNumber>
    </recommendedName>
    <alternativeName>
        <fullName evidence="6">Toxin VapC</fullName>
    </alternativeName>
</protein>
<dbReference type="InterPro" id="IPR022907">
    <property type="entry name" value="VapC_family"/>
</dbReference>
<dbReference type="OrthoDB" id="25693at2"/>
<evidence type="ECO:0000256" key="4">
    <source>
        <dbReference type="ARBA" id="ARBA00022801"/>
    </source>
</evidence>
<dbReference type="AlphaFoldDB" id="A0A1E3S0B5"/>
<accession>A0A1E3S0B5</accession>
<organism evidence="8 9">
    <name type="scientific">Mycolicibacterium holsaticum</name>
    <dbReference type="NCBI Taxonomy" id="152142"/>
    <lineage>
        <taxon>Bacteria</taxon>
        <taxon>Bacillati</taxon>
        <taxon>Actinomycetota</taxon>
        <taxon>Actinomycetes</taxon>
        <taxon>Mycobacteriales</taxon>
        <taxon>Mycobacteriaceae</taxon>
        <taxon>Mycolicibacterium</taxon>
    </lineage>
</organism>
<keyword evidence="6" id="KW-0800">Toxin</keyword>
<proteinExistence type="inferred from homology"/>
<comment type="function">
    <text evidence="6">Toxic component of a toxin-antitoxin (TA) system. An RNase.</text>
</comment>
<comment type="cofactor">
    <cofactor evidence="6">
        <name>Mg(2+)</name>
        <dbReference type="ChEBI" id="CHEBI:18420"/>
    </cofactor>
</comment>
<evidence type="ECO:0000256" key="2">
    <source>
        <dbReference type="ARBA" id="ARBA00022722"/>
    </source>
</evidence>
<evidence type="ECO:0000259" key="7">
    <source>
        <dbReference type="Pfam" id="PF01850"/>
    </source>
</evidence>
<dbReference type="SUPFAM" id="SSF88723">
    <property type="entry name" value="PIN domain-like"/>
    <property type="match status" value="1"/>
</dbReference>
<evidence type="ECO:0000256" key="6">
    <source>
        <dbReference type="HAMAP-Rule" id="MF_00265"/>
    </source>
</evidence>
<keyword evidence="9" id="KW-1185">Reference proteome</keyword>
<dbReference type="CDD" id="cd18681">
    <property type="entry name" value="PIN_MtVapC27-VapC40_like"/>
    <property type="match status" value="1"/>
</dbReference>
<dbReference type="RefSeq" id="WP_069404106.1">
    <property type="nucleotide sequence ID" value="NZ_MIGZ01000017.1"/>
</dbReference>
<dbReference type="HAMAP" id="MF_00265">
    <property type="entry name" value="VapC_Nob1"/>
    <property type="match status" value="1"/>
</dbReference>
<sequence length="144" mass="15156">MTPAPVTAVDTSVAVPLLMTSHPQHAMVAKWAKGRTLGLSGHALVETYSVLTRLPGDARVDPSDAVALLDENFPEPLQLGARAARAAHREFARRGIAGGATYDGLVALAAREHGVVLVTRDARARSTYEALGVRTEVLAVDIAP</sequence>
<dbReference type="InterPro" id="IPR002716">
    <property type="entry name" value="PIN_dom"/>
</dbReference>
<gene>
    <name evidence="6" type="primary">vapC</name>
    <name evidence="8" type="ORF">BHQ17_04890</name>
</gene>
<feature type="binding site" evidence="6">
    <location>
        <position position="103"/>
    </location>
    <ligand>
        <name>Mg(2+)</name>
        <dbReference type="ChEBI" id="CHEBI:18420"/>
    </ligand>
</feature>
<feature type="domain" description="PIN" evidence="7">
    <location>
        <begin position="9"/>
        <end position="128"/>
    </location>
</feature>
<keyword evidence="5 6" id="KW-0460">Magnesium</keyword>
<dbReference type="GO" id="GO:0090729">
    <property type="term" value="F:toxin activity"/>
    <property type="evidence" value="ECO:0007669"/>
    <property type="project" value="UniProtKB-KW"/>
</dbReference>
<dbReference type="Gene3D" id="3.40.50.1010">
    <property type="entry name" value="5'-nuclease"/>
    <property type="match status" value="1"/>
</dbReference>
<dbReference type="EMBL" id="MIGZ01000017">
    <property type="protein sequence ID" value="ODQ95521.1"/>
    <property type="molecule type" value="Genomic_DNA"/>
</dbReference>
<comment type="caution">
    <text evidence="8">The sequence shown here is derived from an EMBL/GenBank/DDBJ whole genome shotgun (WGS) entry which is preliminary data.</text>
</comment>
<feature type="binding site" evidence="6">
    <location>
        <position position="10"/>
    </location>
    <ligand>
        <name>Mg(2+)</name>
        <dbReference type="ChEBI" id="CHEBI:18420"/>
    </ligand>
</feature>
<dbReference type="GO" id="GO:0016787">
    <property type="term" value="F:hydrolase activity"/>
    <property type="evidence" value="ECO:0007669"/>
    <property type="project" value="UniProtKB-KW"/>
</dbReference>
<dbReference type="GO" id="GO:0004540">
    <property type="term" value="F:RNA nuclease activity"/>
    <property type="evidence" value="ECO:0007669"/>
    <property type="project" value="InterPro"/>
</dbReference>
<dbReference type="InterPro" id="IPR029060">
    <property type="entry name" value="PIN-like_dom_sf"/>
</dbReference>
<keyword evidence="4 6" id="KW-0378">Hydrolase</keyword>
<dbReference type="Proteomes" id="UP000094243">
    <property type="component" value="Unassembled WGS sequence"/>
</dbReference>
<dbReference type="EC" id="3.1.-.-" evidence="6"/>
<name>A0A1E3S0B5_9MYCO</name>
<dbReference type="Pfam" id="PF01850">
    <property type="entry name" value="PIN"/>
    <property type="match status" value="1"/>
</dbReference>
<keyword evidence="2 6" id="KW-0540">Nuclease</keyword>
<evidence type="ECO:0000313" key="8">
    <source>
        <dbReference type="EMBL" id="ODQ95521.1"/>
    </source>
</evidence>
<comment type="similarity">
    <text evidence="6">Belongs to the PINc/VapC protein family.</text>
</comment>
<reference evidence="9" key="1">
    <citation type="submission" date="2016-09" db="EMBL/GenBank/DDBJ databases">
        <authorList>
            <person name="Greninger A.L."/>
            <person name="Jerome K.R."/>
            <person name="Mcnair B."/>
            <person name="Wallis C."/>
            <person name="Fang F."/>
        </authorList>
    </citation>
    <scope>NUCLEOTIDE SEQUENCE [LARGE SCALE GENOMIC DNA]</scope>
    <source>
        <strain evidence="9">M7</strain>
    </source>
</reference>
<evidence type="ECO:0000256" key="5">
    <source>
        <dbReference type="ARBA" id="ARBA00022842"/>
    </source>
</evidence>
<keyword evidence="1 6" id="KW-1277">Toxin-antitoxin system</keyword>
<evidence type="ECO:0000256" key="3">
    <source>
        <dbReference type="ARBA" id="ARBA00022723"/>
    </source>
</evidence>
<dbReference type="GO" id="GO:0000287">
    <property type="term" value="F:magnesium ion binding"/>
    <property type="evidence" value="ECO:0007669"/>
    <property type="project" value="UniProtKB-UniRule"/>
</dbReference>
<evidence type="ECO:0000256" key="1">
    <source>
        <dbReference type="ARBA" id="ARBA00022649"/>
    </source>
</evidence>
<keyword evidence="3 6" id="KW-0479">Metal-binding</keyword>